<accession>H8IW56</accession>
<reference evidence="1 2" key="1">
    <citation type="journal article" date="2012" name="J. Bacteriol.">
        <title>Complete genome sequence of Mycobacterium intracellulare strain ATCC 13950T.</title>
        <authorList>
            <person name="Kim B.J."/>
            <person name="Choi B.S."/>
            <person name="Lim J.S."/>
            <person name="Choi I.Y."/>
            <person name="Lee J.H."/>
            <person name="Chun J."/>
            <person name="Kook Y.H."/>
            <person name="Kim B.J."/>
        </authorList>
    </citation>
    <scope>NUCLEOTIDE SEQUENCE [LARGE SCALE GENOMIC DNA]</scope>
    <source>
        <strain evidence="2">ATCC 13950 / DSM 43223 / JCM 6384 / NCTC 13025 / 3600</strain>
    </source>
</reference>
<proteinExistence type="predicted"/>
<dbReference type="HOGENOM" id="CLU_2570123_0_0_11"/>
<evidence type="ECO:0000313" key="2">
    <source>
        <dbReference type="Proteomes" id="UP000008004"/>
    </source>
</evidence>
<sequence>MVATPVATATTKLDLSNDPTIKGKAGAVAWYRDVMGLSSVGMGLVTKATNDRTLPSYKISGAIWYSTVDLYNFVQRMRRSA</sequence>
<gene>
    <name evidence="1" type="ordered locus">OCU_47210</name>
</gene>
<dbReference type="AlphaFoldDB" id="H8IW56"/>
<dbReference type="KEGG" id="mia:OCU_47210"/>
<evidence type="ECO:0000313" key="1">
    <source>
        <dbReference type="EMBL" id="AFC45940.1"/>
    </source>
</evidence>
<dbReference type="PATRIC" id="fig|487521.10.peg.4727"/>
<name>H8IW56_MYCIA</name>
<protein>
    <submittedName>
        <fullName evidence="1">Uncharacterized protein</fullName>
    </submittedName>
</protein>
<organism evidence="1 2">
    <name type="scientific">Mycobacterium intracellulare (strain ATCC 13950 / DSM 43223 / JCM 6384 / NCTC 13025 / 3600)</name>
    <dbReference type="NCBI Taxonomy" id="487521"/>
    <lineage>
        <taxon>Bacteria</taxon>
        <taxon>Bacillati</taxon>
        <taxon>Actinomycetota</taxon>
        <taxon>Actinomycetes</taxon>
        <taxon>Mycobacteriales</taxon>
        <taxon>Mycobacteriaceae</taxon>
        <taxon>Mycobacterium</taxon>
        <taxon>Mycobacterium avium complex (MAC)</taxon>
    </lineage>
</organism>
<dbReference type="Proteomes" id="UP000008004">
    <property type="component" value="Chromosome"/>
</dbReference>
<dbReference type="EMBL" id="CP003322">
    <property type="protein sequence ID" value="AFC45940.1"/>
    <property type="molecule type" value="Genomic_DNA"/>
</dbReference>